<keyword evidence="4" id="KW-1185">Reference proteome</keyword>
<feature type="compositionally biased region" description="Polar residues" evidence="2">
    <location>
        <begin position="32"/>
        <end position="41"/>
    </location>
</feature>
<feature type="region of interest" description="Disordered" evidence="2">
    <location>
        <begin position="53"/>
        <end position="132"/>
    </location>
</feature>
<organism evidence="3 4">
    <name type="scientific">Stylophora pistillata</name>
    <name type="common">Smooth cauliflower coral</name>
    <dbReference type="NCBI Taxonomy" id="50429"/>
    <lineage>
        <taxon>Eukaryota</taxon>
        <taxon>Metazoa</taxon>
        <taxon>Cnidaria</taxon>
        <taxon>Anthozoa</taxon>
        <taxon>Hexacorallia</taxon>
        <taxon>Scleractinia</taxon>
        <taxon>Astrocoeniina</taxon>
        <taxon>Pocilloporidae</taxon>
        <taxon>Stylophora</taxon>
    </lineage>
</organism>
<name>A0A2B4R8A3_STYPI</name>
<feature type="compositionally biased region" description="Basic residues" evidence="2">
    <location>
        <begin position="21"/>
        <end position="31"/>
    </location>
</feature>
<feature type="region of interest" description="Disordered" evidence="2">
    <location>
        <begin position="161"/>
        <end position="180"/>
    </location>
</feature>
<proteinExistence type="predicted"/>
<evidence type="ECO:0000256" key="1">
    <source>
        <dbReference type="SAM" id="Coils"/>
    </source>
</evidence>
<evidence type="ECO:0000313" key="4">
    <source>
        <dbReference type="Proteomes" id="UP000225706"/>
    </source>
</evidence>
<keyword evidence="1" id="KW-0175">Coiled coil</keyword>
<feature type="coiled-coil region" evidence="1">
    <location>
        <begin position="220"/>
        <end position="247"/>
    </location>
</feature>
<feature type="compositionally biased region" description="Polar residues" evidence="2">
    <location>
        <begin position="83"/>
        <end position="111"/>
    </location>
</feature>
<gene>
    <name evidence="3" type="ORF">AWC38_SpisGene23263</name>
</gene>
<sequence>MIGNKDKEKKRKSQINGKESTRKKSMGKKCKTANQDNKLQQEFQSQRVNAILAKRSLPLGQLPKEVSEVIRDEEEENIPPSFNPQQDQTPSQSVLGNPGNTQQTQQYSPHSQHSKSMHTPIQPRTNSILPPVTVLPSTTTELQSHAHSSMPRLLTPLRATSTPTNNHIQLPPSQRPSSSYMSMLEDDGSPYDTFGITPLKSQEIHVGGGHGNDWDSESFASHFTQEFESLKAEVDTLRTEVKFLRKIVREIRQTRCQMKVKEMREAHWVPYLRWLKIQVDLLMA</sequence>
<protein>
    <submittedName>
        <fullName evidence="3">Uncharacterized protein</fullName>
    </submittedName>
</protein>
<dbReference type="Proteomes" id="UP000225706">
    <property type="component" value="Unassembled WGS sequence"/>
</dbReference>
<evidence type="ECO:0000256" key="2">
    <source>
        <dbReference type="SAM" id="MobiDB-lite"/>
    </source>
</evidence>
<comment type="caution">
    <text evidence="3">The sequence shown here is derived from an EMBL/GenBank/DDBJ whole genome shotgun (WGS) entry which is preliminary data.</text>
</comment>
<dbReference type="AlphaFoldDB" id="A0A2B4R8A3"/>
<reference evidence="4" key="1">
    <citation type="journal article" date="2017" name="bioRxiv">
        <title>Comparative analysis of the genomes of Stylophora pistillata and Acropora digitifera provides evidence for extensive differences between species of corals.</title>
        <authorList>
            <person name="Voolstra C.R."/>
            <person name="Li Y."/>
            <person name="Liew Y.J."/>
            <person name="Baumgarten S."/>
            <person name="Zoccola D."/>
            <person name="Flot J.-F."/>
            <person name="Tambutte S."/>
            <person name="Allemand D."/>
            <person name="Aranda M."/>
        </authorList>
    </citation>
    <scope>NUCLEOTIDE SEQUENCE [LARGE SCALE GENOMIC DNA]</scope>
</reference>
<accession>A0A2B4R8A3</accession>
<evidence type="ECO:0000313" key="3">
    <source>
        <dbReference type="EMBL" id="PFX12730.1"/>
    </source>
</evidence>
<feature type="region of interest" description="Disordered" evidence="2">
    <location>
        <begin position="1"/>
        <end position="41"/>
    </location>
</feature>
<dbReference type="EMBL" id="LSMT01001213">
    <property type="protein sequence ID" value="PFX12730.1"/>
    <property type="molecule type" value="Genomic_DNA"/>
</dbReference>
<feature type="compositionally biased region" description="Polar residues" evidence="2">
    <location>
        <begin position="117"/>
        <end position="128"/>
    </location>
</feature>